<keyword evidence="3" id="KW-1185">Reference proteome</keyword>
<feature type="transmembrane region" description="Helical" evidence="1">
    <location>
        <begin position="89"/>
        <end position="108"/>
    </location>
</feature>
<sequence length="506" mass="57483">MNKKLTELMEDIQEDLMEEVMDEAEIREVPQVSIDRIKALATRNIGKMSEDKRVPDETYKENNSIHLETNERSNGAKRKGGRGQLTKRILIPLVAAALVVGTVAAVNYNPTLKDIFGEFFPFKDQVQPIEKSMSAEGLTFTAEGALIDKKSGLFIASFTKDDGGTFEEGSEVKQMQVQTERPGSMGWGVQSSLSEDKKQLNCIIDLSSNQQLYGQKLTLEASGIRVWRNLSKVSDIKLEELTPIEIKQPWKSYTSALGLNQILVEDFKEIKLDAFYVSDTGIELITSYYDQVNIENQSTYIEMIDERTGQSYEPSQSEHYWSEKEALNKDYYVFNQFKKEDLPYLKFKVGNNYFENVLDGKWQVEFQLDKNSQTKTRHMSQTIKNEKQKLTITKVEVSALGATLEGYKGSKKIEALQEVYLKMKDGTKIDLNNTGMNTRNIKFNMYYNVVRSGENKEGHNLSKVEGLTEGIKTPTIDSASDLLVYDFINIEEVQSIVIEGVEIPLQ</sequence>
<gene>
    <name evidence="2" type="ordered locus">Clole_4192</name>
</gene>
<dbReference type="AlphaFoldDB" id="F2JMU9"/>
<name>F2JMU9_CELLD</name>
<keyword evidence="1" id="KW-1133">Transmembrane helix</keyword>
<organism evidence="2 3">
    <name type="scientific">Cellulosilyticum lentocellum (strain ATCC 49066 / DSM 5427 / NCIMB 11756 / RHM5)</name>
    <name type="common">Clostridium lentocellum</name>
    <dbReference type="NCBI Taxonomy" id="642492"/>
    <lineage>
        <taxon>Bacteria</taxon>
        <taxon>Bacillati</taxon>
        <taxon>Bacillota</taxon>
        <taxon>Clostridia</taxon>
        <taxon>Lachnospirales</taxon>
        <taxon>Cellulosilyticaceae</taxon>
        <taxon>Cellulosilyticum</taxon>
    </lineage>
</organism>
<evidence type="ECO:0000256" key="1">
    <source>
        <dbReference type="SAM" id="Phobius"/>
    </source>
</evidence>
<evidence type="ECO:0000313" key="3">
    <source>
        <dbReference type="Proteomes" id="UP000008467"/>
    </source>
</evidence>
<dbReference type="EMBL" id="CP002582">
    <property type="protein sequence ID" value="ADZ85864.1"/>
    <property type="molecule type" value="Genomic_DNA"/>
</dbReference>
<dbReference type="STRING" id="642492.Clole_4192"/>
<dbReference type="RefSeq" id="WP_013659135.1">
    <property type="nucleotide sequence ID" value="NC_015275.1"/>
</dbReference>
<keyword evidence="1" id="KW-0472">Membrane</keyword>
<dbReference type="Proteomes" id="UP000008467">
    <property type="component" value="Chromosome"/>
</dbReference>
<dbReference type="KEGG" id="cle:Clole_4192"/>
<reference evidence="2 3" key="1">
    <citation type="journal article" date="2011" name="J. Bacteriol.">
        <title>Complete genome sequence of the cellulose-degrading bacterium Cellulosilyticum lentocellum.</title>
        <authorList>
            <consortium name="US DOE Joint Genome Institute"/>
            <person name="Miller D.A."/>
            <person name="Suen G."/>
            <person name="Bruce D."/>
            <person name="Copeland A."/>
            <person name="Cheng J.F."/>
            <person name="Detter C."/>
            <person name="Goodwin L.A."/>
            <person name="Han C.S."/>
            <person name="Hauser L.J."/>
            <person name="Land M.L."/>
            <person name="Lapidus A."/>
            <person name="Lucas S."/>
            <person name="Meincke L."/>
            <person name="Pitluck S."/>
            <person name="Tapia R."/>
            <person name="Teshima H."/>
            <person name="Woyke T."/>
            <person name="Fox B.G."/>
            <person name="Angert E.R."/>
            <person name="Currie C.R."/>
        </authorList>
    </citation>
    <scope>NUCLEOTIDE SEQUENCE [LARGE SCALE GENOMIC DNA]</scope>
    <source>
        <strain evidence="3">ATCC 49066 / DSM 5427 / NCIMB 11756 / RHM5</strain>
    </source>
</reference>
<keyword evidence="1" id="KW-0812">Transmembrane</keyword>
<evidence type="ECO:0008006" key="4">
    <source>
        <dbReference type="Google" id="ProtNLM"/>
    </source>
</evidence>
<dbReference type="HOGENOM" id="CLU_538294_0_0_9"/>
<protein>
    <recommendedName>
        <fullName evidence="4">DUF4179 domain-containing protein</fullName>
    </recommendedName>
</protein>
<accession>F2JMU9</accession>
<evidence type="ECO:0000313" key="2">
    <source>
        <dbReference type="EMBL" id="ADZ85864.1"/>
    </source>
</evidence>
<proteinExistence type="predicted"/>